<proteinExistence type="inferred from homology"/>
<keyword evidence="6 8" id="KW-0472">Membrane</keyword>
<dbReference type="Pfam" id="PF01790">
    <property type="entry name" value="LGT"/>
    <property type="match status" value="1"/>
</dbReference>
<evidence type="ECO:0000256" key="3">
    <source>
        <dbReference type="ARBA" id="ARBA00022679"/>
    </source>
</evidence>
<evidence type="ECO:0000256" key="5">
    <source>
        <dbReference type="ARBA" id="ARBA00022989"/>
    </source>
</evidence>
<dbReference type="GO" id="GO:0042158">
    <property type="term" value="P:lipoprotein biosynthetic process"/>
    <property type="evidence" value="ECO:0007669"/>
    <property type="project" value="InterPro"/>
</dbReference>
<keyword evidence="9" id="KW-0449">Lipoprotein</keyword>
<gene>
    <name evidence="9" type="primary">lgt</name>
    <name evidence="9" type="ORF">SCHIN_v1c01060</name>
</gene>
<evidence type="ECO:0000256" key="2">
    <source>
        <dbReference type="ARBA" id="ARBA00022475"/>
    </source>
</evidence>
<feature type="region of interest" description="Disordered" evidence="7">
    <location>
        <begin position="430"/>
        <end position="459"/>
    </location>
</feature>
<name>A0A5B9Y2K5_9MOLU</name>
<feature type="transmembrane region" description="Helical" evidence="8">
    <location>
        <begin position="215"/>
        <end position="237"/>
    </location>
</feature>
<dbReference type="GO" id="GO:0008961">
    <property type="term" value="F:phosphatidylglycerol-prolipoprotein diacylglyceryl transferase activity"/>
    <property type="evidence" value="ECO:0007669"/>
    <property type="project" value="InterPro"/>
</dbReference>
<protein>
    <submittedName>
        <fullName evidence="9">Prolipoprotein diacylglyceryl transferase</fullName>
    </submittedName>
</protein>
<sequence>MEWWEAGWFINNESNRNDHWTIYDNYGFVHVYALTMSLGVIVAILLAMWKLWRKGISLQEIMYGAAIAVPAGLFGASFFGKLNAQGVGSNAGGAKFFGLFAFWEAGMSIHGAILAGAFAGIVIFYFFGRKTKVSVLVYMDCILPSILISQAIGRWGNFFNHEIFGRPVGTYESSALSWLPNWIRDNVTFTYGGPQGQVINGITMQNGVDYVMQPLFLVECLSFVAAWLIITFLIPGIGKWISKKPWKIHPDKYSFDLKYSFKRAFGGTKEEGKLTYTEIWNKAFYRNVNVEWVEKYNKEVNSIEGKNKFIKRWKQGQFLAQANNPDNYKIIKCGVEAGAYFFFWNLVRFSLELTRPKDHLFLNYLPTASYTLVGLTMVGGVIFALVSQFVLPNLTRVPGYYYEKQYFYTEEAIEKEFGSKRSKELSEEKAKALAEKERQKEAKAKEKLEKLKQKEQRDF</sequence>
<dbReference type="PANTHER" id="PTHR30589">
    <property type="entry name" value="PROLIPOPROTEIN DIACYLGLYCERYL TRANSFERASE"/>
    <property type="match status" value="1"/>
</dbReference>
<dbReference type="EMBL" id="CP043026">
    <property type="protein sequence ID" value="QEH61304.1"/>
    <property type="molecule type" value="Genomic_DNA"/>
</dbReference>
<evidence type="ECO:0000256" key="4">
    <source>
        <dbReference type="ARBA" id="ARBA00022692"/>
    </source>
</evidence>
<dbReference type="KEGG" id="schi:SCHIN_v1c01060"/>
<keyword evidence="2" id="KW-1003">Cell membrane</keyword>
<dbReference type="AlphaFoldDB" id="A0A5B9Y2K5"/>
<keyword evidence="5 8" id="KW-1133">Transmembrane helix</keyword>
<keyword evidence="4 8" id="KW-0812">Transmembrane</keyword>
<dbReference type="PROSITE" id="PS01311">
    <property type="entry name" value="LGT"/>
    <property type="match status" value="1"/>
</dbReference>
<dbReference type="Proteomes" id="UP000323144">
    <property type="component" value="Chromosome"/>
</dbReference>
<comment type="similarity">
    <text evidence="1">Belongs to the Lgt family.</text>
</comment>
<evidence type="ECO:0000256" key="7">
    <source>
        <dbReference type="SAM" id="MobiDB-lite"/>
    </source>
</evidence>
<feature type="transmembrane region" description="Helical" evidence="8">
    <location>
        <begin position="135"/>
        <end position="152"/>
    </location>
</feature>
<evidence type="ECO:0000256" key="1">
    <source>
        <dbReference type="ARBA" id="ARBA00007150"/>
    </source>
</evidence>
<dbReference type="RefSeq" id="WP_166507699.1">
    <property type="nucleotide sequence ID" value="NZ_CP043026.1"/>
</dbReference>
<keyword evidence="10" id="KW-1185">Reference proteome</keyword>
<feature type="transmembrane region" description="Helical" evidence="8">
    <location>
        <begin position="330"/>
        <end position="347"/>
    </location>
</feature>
<feature type="transmembrane region" description="Helical" evidence="8">
    <location>
        <begin position="367"/>
        <end position="386"/>
    </location>
</feature>
<accession>A0A5B9Y2K5</accession>
<reference evidence="9 10" key="1">
    <citation type="submission" date="2019-08" db="EMBL/GenBank/DDBJ databases">
        <title>Complete genome sequence of Spiroplasma chinense CCH (DSM 19755).</title>
        <authorList>
            <person name="Shen H.-Y."/>
            <person name="Lin Y.-C."/>
            <person name="Chou L."/>
            <person name="Kuo C.-H."/>
        </authorList>
    </citation>
    <scope>NUCLEOTIDE SEQUENCE [LARGE SCALE GENOMIC DNA]</scope>
    <source>
        <strain evidence="9 10">CCH</strain>
    </source>
</reference>
<keyword evidence="3 9" id="KW-0808">Transferase</keyword>
<feature type="transmembrane region" description="Helical" evidence="8">
    <location>
        <begin position="29"/>
        <end position="49"/>
    </location>
</feature>
<evidence type="ECO:0000313" key="10">
    <source>
        <dbReference type="Proteomes" id="UP000323144"/>
    </source>
</evidence>
<dbReference type="PANTHER" id="PTHR30589:SF0">
    <property type="entry name" value="PHOSPHATIDYLGLYCEROL--PROLIPOPROTEIN DIACYLGLYCERYL TRANSFERASE"/>
    <property type="match status" value="1"/>
</dbReference>
<evidence type="ECO:0000256" key="6">
    <source>
        <dbReference type="ARBA" id="ARBA00023136"/>
    </source>
</evidence>
<evidence type="ECO:0000313" key="9">
    <source>
        <dbReference type="EMBL" id="QEH61304.1"/>
    </source>
</evidence>
<feature type="transmembrane region" description="Helical" evidence="8">
    <location>
        <begin position="100"/>
        <end position="128"/>
    </location>
</feature>
<dbReference type="InterPro" id="IPR001640">
    <property type="entry name" value="Lgt"/>
</dbReference>
<feature type="transmembrane region" description="Helical" evidence="8">
    <location>
        <begin position="61"/>
        <end position="80"/>
    </location>
</feature>
<organism evidence="9 10">
    <name type="scientific">Spiroplasma chinense</name>
    <dbReference type="NCBI Taxonomy" id="216932"/>
    <lineage>
        <taxon>Bacteria</taxon>
        <taxon>Bacillati</taxon>
        <taxon>Mycoplasmatota</taxon>
        <taxon>Mollicutes</taxon>
        <taxon>Entomoplasmatales</taxon>
        <taxon>Spiroplasmataceae</taxon>
        <taxon>Spiroplasma</taxon>
    </lineage>
</organism>
<evidence type="ECO:0000256" key="8">
    <source>
        <dbReference type="SAM" id="Phobius"/>
    </source>
</evidence>
<dbReference type="GO" id="GO:0005886">
    <property type="term" value="C:plasma membrane"/>
    <property type="evidence" value="ECO:0007669"/>
    <property type="project" value="InterPro"/>
</dbReference>